<sequence>MGNLFIKSFDRAENVYRSMESRGFDGNFYVVEDGAAVGNLNIALLFIFILAPISIKVIELVNII</sequence>
<dbReference type="GO" id="GO:0005886">
    <property type="term" value="C:plasma membrane"/>
    <property type="evidence" value="ECO:0007669"/>
    <property type="project" value="UniProtKB-ARBA"/>
</dbReference>
<dbReference type="EMBL" id="BART01021669">
    <property type="protein sequence ID" value="GAH02982.1"/>
    <property type="molecule type" value="Genomic_DNA"/>
</dbReference>
<evidence type="ECO:0000256" key="4">
    <source>
        <dbReference type="ARBA" id="ARBA00023136"/>
    </source>
</evidence>
<accession>X1C6K4</accession>
<keyword evidence="3 5" id="KW-1133">Transmembrane helix</keyword>
<organism evidence="6">
    <name type="scientific">marine sediment metagenome</name>
    <dbReference type="NCBI Taxonomy" id="412755"/>
    <lineage>
        <taxon>unclassified sequences</taxon>
        <taxon>metagenomes</taxon>
        <taxon>ecological metagenomes</taxon>
    </lineage>
</organism>
<dbReference type="InterPro" id="IPR003339">
    <property type="entry name" value="ABC/ECF_trnsptr_transmembrane"/>
</dbReference>
<dbReference type="AlphaFoldDB" id="X1C6K4"/>
<evidence type="ECO:0000256" key="3">
    <source>
        <dbReference type="ARBA" id="ARBA00022989"/>
    </source>
</evidence>
<proteinExistence type="predicted"/>
<feature type="transmembrane region" description="Helical" evidence="5">
    <location>
        <begin position="42"/>
        <end position="61"/>
    </location>
</feature>
<comment type="caution">
    <text evidence="6">The sequence shown here is derived from an EMBL/GenBank/DDBJ whole genome shotgun (WGS) entry which is preliminary data.</text>
</comment>
<comment type="subcellular location">
    <subcellularLocation>
        <location evidence="1">Membrane</location>
        <topology evidence="1">Multi-pass membrane protein</topology>
    </subcellularLocation>
</comment>
<protein>
    <submittedName>
        <fullName evidence="6">Uncharacterized protein</fullName>
    </submittedName>
</protein>
<evidence type="ECO:0000256" key="5">
    <source>
        <dbReference type="SAM" id="Phobius"/>
    </source>
</evidence>
<name>X1C6K4_9ZZZZ</name>
<dbReference type="Pfam" id="PF02361">
    <property type="entry name" value="CbiQ"/>
    <property type="match status" value="1"/>
</dbReference>
<gene>
    <name evidence="6" type="ORF">S01H4_39898</name>
</gene>
<evidence type="ECO:0000256" key="1">
    <source>
        <dbReference type="ARBA" id="ARBA00004141"/>
    </source>
</evidence>
<reference evidence="6" key="1">
    <citation type="journal article" date="2014" name="Front. Microbiol.">
        <title>High frequency of phylogenetically diverse reductive dehalogenase-homologous genes in deep subseafloor sedimentary metagenomes.</title>
        <authorList>
            <person name="Kawai M."/>
            <person name="Futagami T."/>
            <person name="Toyoda A."/>
            <person name="Takaki Y."/>
            <person name="Nishi S."/>
            <person name="Hori S."/>
            <person name="Arai W."/>
            <person name="Tsubouchi T."/>
            <person name="Morono Y."/>
            <person name="Uchiyama I."/>
            <person name="Ito T."/>
            <person name="Fujiyama A."/>
            <person name="Inagaki F."/>
            <person name="Takami H."/>
        </authorList>
    </citation>
    <scope>NUCLEOTIDE SEQUENCE</scope>
    <source>
        <strain evidence="6">Expedition CK06-06</strain>
    </source>
</reference>
<keyword evidence="2 5" id="KW-0812">Transmembrane</keyword>
<evidence type="ECO:0000256" key="2">
    <source>
        <dbReference type="ARBA" id="ARBA00022692"/>
    </source>
</evidence>
<keyword evidence="4 5" id="KW-0472">Membrane</keyword>
<evidence type="ECO:0000313" key="6">
    <source>
        <dbReference type="EMBL" id="GAH02982.1"/>
    </source>
</evidence>